<evidence type="ECO:0000313" key="6">
    <source>
        <dbReference type="EMBL" id="QJW92989.1"/>
    </source>
</evidence>
<dbReference type="RefSeq" id="WP_171469281.1">
    <property type="nucleotide sequence ID" value="NZ_CP053452.2"/>
</dbReference>
<dbReference type="PROSITE" id="PS50106">
    <property type="entry name" value="PDZ"/>
    <property type="match status" value="1"/>
</dbReference>
<gene>
    <name evidence="6" type="ORF">FTUN_0489</name>
</gene>
<keyword evidence="7" id="KW-1185">Reference proteome</keyword>
<dbReference type="InterPro" id="IPR001478">
    <property type="entry name" value="PDZ"/>
</dbReference>
<dbReference type="AlphaFoldDB" id="A0A6M5YG09"/>
<dbReference type="Proteomes" id="UP000503447">
    <property type="component" value="Chromosome"/>
</dbReference>
<evidence type="ECO:0000259" key="5">
    <source>
        <dbReference type="PROSITE" id="PS50106"/>
    </source>
</evidence>
<keyword evidence="3" id="KW-0378">Hydrolase</keyword>
<dbReference type="PANTHER" id="PTHR22939">
    <property type="entry name" value="SERINE PROTEASE FAMILY S1C HTRA-RELATED"/>
    <property type="match status" value="1"/>
</dbReference>
<evidence type="ECO:0000256" key="1">
    <source>
        <dbReference type="ARBA" id="ARBA00010541"/>
    </source>
</evidence>
<dbReference type="InterPro" id="IPR043504">
    <property type="entry name" value="Peptidase_S1_PA_chymotrypsin"/>
</dbReference>
<evidence type="ECO:0000256" key="3">
    <source>
        <dbReference type="ARBA" id="ARBA00022801"/>
    </source>
</evidence>
<dbReference type="Pfam" id="PF13180">
    <property type="entry name" value="PDZ_2"/>
    <property type="match status" value="1"/>
</dbReference>
<dbReference type="InterPro" id="IPR001940">
    <property type="entry name" value="Peptidase_S1C"/>
</dbReference>
<sequence>MTLPRSARLAACLTLCLAVLSAAAPAADPTPEAVKKWDPSRNTAPEDIAELKSLQESVKSVVEKCTPATVALLFGNSTGSGVIVSEDGLVLTAAHVIRDYKAPVSGRMEGEALPFTSGKPITIRLASGKDVEGKTLGINAGDDSGMVQITEKGPNNGKWPFQPVGKSGSLKKGQWLVALGHPNGPKTGRVPVARLGRVQETTRNSIRTDCPVVGGDSGGPLFDLNGNVVGITSRIGLPLSQNIHVQSDRFKSDWDAMYAGDWIDKPVKAAAAYLGVVFPDNEDDDAWLREVEEGGPAEKGGLKPGDTITKFNSTVVKSVKQFRELMNAAKPGAEVKFTVRRGTTVSIMPVKLGKRDT</sequence>
<dbReference type="SMART" id="SM00228">
    <property type="entry name" value="PDZ"/>
    <property type="match status" value="1"/>
</dbReference>
<reference evidence="7" key="1">
    <citation type="submission" date="2020-05" db="EMBL/GenBank/DDBJ databases">
        <title>Frigoriglobus tundricola gen. nov., sp. nov., a psychrotolerant cellulolytic planctomycete of the family Gemmataceae with two divergent copies of 16S rRNA gene.</title>
        <authorList>
            <person name="Kulichevskaya I.S."/>
            <person name="Ivanova A.A."/>
            <person name="Naumoff D.G."/>
            <person name="Beletsky A.V."/>
            <person name="Rijpstra W.I.C."/>
            <person name="Sinninghe Damste J.S."/>
            <person name="Mardanov A.V."/>
            <person name="Ravin N.V."/>
            <person name="Dedysh S.N."/>
        </authorList>
    </citation>
    <scope>NUCLEOTIDE SEQUENCE [LARGE SCALE GENOMIC DNA]</scope>
    <source>
        <strain evidence="7">PL17</strain>
    </source>
</reference>
<dbReference type="PANTHER" id="PTHR22939:SF129">
    <property type="entry name" value="SERINE PROTEASE HTRA2, MITOCHONDRIAL"/>
    <property type="match status" value="1"/>
</dbReference>
<dbReference type="SUPFAM" id="SSF50156">
    <property type="entry name" value="PDZ domain-like"/>
    <property type="match status" value="1"/>
</dbReference>
<feature type="chain" id="PRO_5026874729" description="PDZ domain-containing protein" evidence="4">
    <location>
        <begin position="27"/>
        <end position="357"/>
    </location>
</feature>
<evidence type="ECO:0000256" key="4">
    <source>
        <dbReference type="SAM" id="SignalP"/>
    </source>
</evidence>
<dbReference type="EMBL" id="CP053452">
    <property type="protein sequence ID" value="QJW92989.1"/>
    <property type="molecule type" value="Genomic_DNA"/>
</dbReference>
<keyword evidence="4" id="KW-0732">Signal</keyword>
<dbReference type="GO" id="GO:0004252">
    <property type="term" value="F:serine-type endopeptidase activity"/>
    <property type="evidence" value="ECO:0007669"/>
    <property type="project" value="InterPro"/>
</dbReference>
<dbReference type="SUPFAM" id="SSF50494">
    <property type="entry name" value="Trypsin-like serine proteases"/>
    <property type="match status" value="1"/>
</dbReference>
<dbReference type="InterPro" id="IPR036034">
    <property type="entry name" value="PDZ_sf"/>
</dbReference>
<dbReference type="GO" id="GO:0006508">
    <property type="term" value="P:proteolysis"/>
    <property type="evidence" value="ECO:0007669"/>
    <property type="project" value="UniProtKB-KW"/>
</dbReference>
<feature type="signal peptide" evidence="4">
    <location>
        <begin position="1"/>
        <end position="26"/>
    </location>
</feature>
<feature type="domain" description="PDZ" evidence="5">
    <location>
        <begin position="268"/>
        <end position="343"/>
    </location>
</feature>
<proteinExistence type="inferred from homology"/>
<evidence type="ECO:0000313" key="7">
    <source>
        <dbReference type="Proteomes" id="UP000503447"/>
    </source>
</evidence>
<accession>A0A6M5YG09</accession>
<evidence type="ECO:0000256" key="2">
    <source>
        <dbReference type="ARBA" id="ARBA00022670"/>
    </source>
</evidence>
<dbReference type="KEGG" id="ftj:FTUN_0489"/>
<dbReference type="InterPro" id="IPR009003">
    <property type="entry name" value="Peptidase_S1_PA"/>
</dbReference>
<organism evidence="6 7">
    <name type="scientific">Frigoriglobus tundricola</name>
    <dbReference type="NCBI Taxonomy" id="2774151"/>
    <lineage>
        <taxon>Bacteria</taxon>
        <taxon>Pseudomonadati</taxon>
        <taxon>Planctomycetota</taxon>
        <taxon>Planctomycetia</taxon>
        <taxon>Gemmatales</taxon>
        <taxon>Gemmataceae</taxon>
        <taxon>Frigoriglobus</taxon>
    </lineage>
</organism>
<dbReference type="Pfam" id="PF13365">
    <property type="entry name" value="Trypsin_2"/>
    <property type="match status" value="1"/>
</dbReference>
<name>A0A6M5YG09_9BACT</name>
<protein>
    <recommendedName>
        <fullName evidence="5">PDZ domain-containing protein</fullName>
    </recommendedName>
</protein>
<keyword evidence="2" id="KW-0645">Protease</keyword>
<dbReference type="PRINTS" id="PR00834">
    <property type="entry name" value="PROTEASES2C"/>
</dbReference>
<dbReference type="Gene3D" id="2.30.42.10">
    <property type="match status" value="1"/>
</dbReference>
<comment type="similarity">
    <text evidence="1">Belongs to the peptidase S1C family.</text>
</comment>
<dbReference type="Gene3D" id="2.40.10.10">
    <property type="entry name" value="Trypsin-like serine proteases"/>
    <property type="match status" value="2"/>
</dbReference>